<reference evidence="1 2" key="1">
    <citation type="journal article" date="2012" name="Int. J. Syst. Evol. Microbiol.">
        <title>Characterization of Tetragenococcus strains from sugar thick juice reveals a novel species, Tetragenococcus osmophilus sp. nov., and divides Tetragenococcus halophilus into two subspecies, T. halophilus subsp. halophilus subsp. nov. and T. halophilus subsp. flandriensis subsp. nov.</title>
        <authorList>
            <person name="Juste A."/>
            <person name="Van Trappen S."/>
            <person name="Verreth C."/>
            <person name="Cleenwerck I."/>
            <person name="De Vos P."/>
            <person name="Lievens B."/>
            <person name="Willems K.A."/>
        </authorList>
    </citation>
    <scope>NUCLEOTIDE SEQUENCE [LARGE SCALE GENOMIC DNA]</scope>
    <source>
        <strain evidence="1 2">LMG 26042</strain>
    </source>
</reference>
<organism evidence="1 2">
    <name type="scientific">Tetragenococcus halophilus</name>
    <name type="common">Pediococcus halophilus</name>
    <dbReference type="NCBI Taxonomy" id="51669"/>
    <lineage>
        <taxon>Bacteria</taxon>
        <taxon>Bacillati</taxon>
        <taxon>Bacillota</taxon>
        <taxon>Bacilli</taxon>
        <taxon>Lactobacillales</taxon>
        <taxon>Enterococcaceae</taxon>
        <taxon>Tetragenococcus</taxon>
    </lineage>
</organism>
<dbReference type="Proteomes" id="UP000280475">
    <property type="component" value="Chromosome"/>
</dbReference>
<accession>A0A3G5FJZ3</accession>
<dbReference type="AlphaFoldDB" id="A0A3G5FJZ3"/>
<evidence type="ECO:0000313" key="1">
    <source>
        <dbReference type="EMBL" id="AYW50438.1"/>
    </source>
</evidence>
<dbReference type="RefSeq" id="WP_061840225.1">
    <property type="nucleotide sequence ID" value="NZ_BKBJ01000003.1"/>
</dbReference>
<evidence type="ECO:0000313" key="2">
    <source>
        <dbReference type="Proteomes" id="UP000280475"/>
    </source>
</evidence>
<name>A0A3G5FJZ3_TETHA</name>
<proteinExistence type="predicted"/>
<gene>
    <name evidence="1" type="ORF">C7H83_08190</name>
</gene>
<sequence>MIFVLINIILLFFLAFILFYTEKIRFLKKDSSNILLDILKRYPDLYKAFKKTTLDPMTFSIPGLFKTQTLETDSKKLDDCYDITPQGLAVTENHIFISAYCYSHEHHSVIFMLDKKENDPPKTMVLKDRTHAGGLVYDKNRQCLWVCSAAKNHGRVSAILKDDILNYQYMPNSEIIPYYHSVNFPTIPQASFITIKENSFFAGTFDKTKNGVVIKMTFEKEEDFTNNDNLDETIDIPKRAQSMAFYKEYCLISQSFGPVSSKIYIFSNEQLSSGKLNSKTALKIIKTPPYLEQIAVYDAHLYAIFESGARNYRKKTANFLMEIIAFHLPTLLDIVE</sequence>
<protein>
    <submittedName>
        <fullName evidence="1">Uncharacterized protein</fullName>
    </submittedName>
</protein>
<dbReference type="EMBL" id="CP027768">
    <property type="protein sequence ID" value="AYW50438.1"/>
    <property type="molecule type" value="Genomic_DNA"/>
</dbReference>